<evidence type="ECO:0000256" key="3">
    <source>
        <dbReference type="ARBA" id="ARBA00012485"/>
    </source>
</evidence>
<dbReference type="OMA" id="QGICEAK"/>
<dbReference type="InterPro" id="IPR050409">
    <property type="entry name" value="E3_ubiq-protein_ligase"/>
</dbReference>
<dbReference type="GO" id="GO:0000209">
    <property type="term" value="P:protein polyubiquitination"/>
    <property type="evidence" value="ECO:0007669"/>
    <property type="project" value="TreeGrafter"/>
</dbReference>
<dbReference type="Gene3D" id="3.30.2160.10">
    <property type="entry name" value="Hect, E3 ligase catalytic domain"/>
    <property type="match status" value="1"/>
</dbReference>
<keyword evidence="5 6" id="KW-0833">Ubl conjugation pathway</keyword>
<evidence type="ECO:0000313" key="8">
    <source>
        <dbReference type="EMBL" id="KRX02286.1"/>
    </source>
</evidence>
<dbReference type="EMBL" id="LDAU01000156">
    <property type="protein sequence ID" value="KRX02286.1"/>
    <property type="molecule type" value="Genomic_DNA"/>
</dbReference>
<sequence>MEYIYNLQSFAWNTSVGTPEDFYVFSYGLKAVLVLYEFLYPIKIPLFVSQSLNASIVNQDDNTQQVPNLSRLMTIAPDEEIQESLVISKSMHNSVSMMLSMKNNIDQISLNDLYDVMKKKLINLISFFIQSHHVKNKQRWIKLMQGICEAKKDFKKLNSEMKIAQIQTFAIIEAKKKLNFKPHQNYDYTIKINIKNRDQIWMETVSQILKLSGPQMVLGKLYITFENEEGLDFGGLTREWLTLAIKEILDPQKGLFITSSNGITLMPNPNSSIIPSNLHHFRQAGRLVAKGLIEGLELEVDLTRSFLKHLLKRNLYIKDLEDIDPEQANSMQWILENDVDQLELTHCIDNEFLGKIETIDLIENGREILVTNENKKQFVKLVAAYKMTEEVKDQTKEFISGFYELVPFKAIRHFSLREFGLMLSGYKTIDGSFKVPFGGFKNLKISINKENSENRLPVAHTCTKSIDLPVYSDYDTMQQKILQAIQEGNKGFHIG</sequence>
<dbReference type="InterPro" id="IPR000569">
    <property type="entry name" value="HECT_dom"/>
</dbReference>
<dbReference type="SMART" id="SM00119">
    <property type="entry name" value="HECTc"/>
    <property type="match status" value="1"/>
</dbReference>
<dbReference type="EC" id="2.3.2.26" evidence="3"/>
<dbReference type="Proteomes" id="UP000054937">
    <property type="component" value="Unassembled WGS sequence"/>
</dbReference>
<evidence type="ECO:0000256" key="2">
    <source>
        <dbReference type="ARBA" id="ARBA00004906"/>
    </source>
</evidence>
<feature type="active site" description="Glycyl thioester intermediate" evidence="6">
    <location>
        <position position="462"/>
    </location>
</feature>
<dbReference type="Pfam" id="PF00632">
    <property type="entry name" value="HECT"/>
    <property type="match status" value="2"/>
</dbReference>
<proteinExistence type="predicted"/>
<evidence type="ECO:0000256" key="5">
    <source>
        <dbReference type="ARBA" id="ARBA00022786"/>
    </source>
</evidence>
<dbReference type="SUPFAM" id="SSF56204">
    <property type="entry name" value="Hect, E3 ligase catalytic domain"/>
    <property type="match status" value="1"/>
</dbReference>
<evidence type="ECO:0000259" key="7">
    <source>
        <dbReference type="PROSITE" id="PS50237"/>
    </source>
</evidence>
<dbReference type="InParanoid" id="A0A0V0QJ85"/>
<evidence type="ECO:0000256" key="6">
    <source>
        <dbReference type="PROSITE-ProRule" id="PRU00104"/>
    </source>
</evidence>
<accession>A0A0V0QJ85</accession>
<keyword evidence="9" id="KW-1185">Reference proteome</keyword>
<evidence type="ECO:0000256" key="4">
    <source>
        <dbReference type="ARBA" id="ARBA00022679"/>
    </source>
</evidence>
<name>A0A0V0QJ85_PSEPJ</name>
<dbReference type="GO" id="GO:0005737">
    <property type="term" value="C:cytoplasm"/>
    <property type="evidence" value="ECO:0007669"/>
    <property type="project" value="TreeGrafter"/>
</dbReference>
<feature type="domain" description="HECT" evidence="7">
    <location>
        <begin position="213"/>
        <end position="495"/>
    </location>
</feature>
<organism evidence="8 9">
    <name type="scientific">Pseudocohnilembus persalinus</name>
    <name type="common">Ciliate</name>
    <dbReference type="NCBI Taxonomy" id="266149"/>
    <lineage>
        <taxon>Eukaryota</taxon>
        <taxon>Sar</taxon>
        <taxon>Alveolata</taxon>
        <taxon>Ciliophora</taxon>
        <taxon>Intramacronucleata</taxon>
        <taxon>Oligohymenophorea</taxon>
        <taxon>Scuticociliatia</taxon>
        <taxon>Philasterida</taxon>
        <taxon>Pseudocohnilembidae</taxon>
        <taxon>Pseudocohnilembus</taxon>
    </lineage>
</organism>
<dbReference type="GO" id="GO:0061630">
    <property type="term" value="F:ubiquitin protein ligase activity"/>
    <property type="evidence" value="ECO:0007669"/>
    <property type="project" value="UniProtKB-EC"/>
</dbReference>
<dbReference type="FunFam" id="3.30.2160.10:FF:000001">
    <property type="entry name" value="E3 ubiquitin-protein ligase NEDD4-like"/>
    <property type="match status" value="1"/>
</dbReference>
<dbReference type="GO" id="GO:0006511">
    <property type="term" value="P:ubiquitin-dependent protein catabolic process"/>
    <property type="evidence" value="ECO:0007669"/>
    <property type="project" value="TreeGrafter"/>
</dbReference>
<dbReference type="InterPro" id="IPR035983">
    <property type="entry name" value="Hect_E3_ubiquitin_ligase"/>
</dbReference>
<reference evidence="8 9" key="1">
    <citation type="journal article" date="2015" name="Sci. Rep.">
        <title>Genome of the facultative scuticociliatosis pathogen Pseudocohnilembus persalinus provides insight into its virulence through horizontal gene transfer.</title>
        <authorList>
            <person name="Xiong J."/>
            <person name="Wang G."/>
            <person name="Cheng J."/>
            <person name="Tian M."/>
            <person name="Pan X."/>
            <person name="Warren A."/>
            <person name="Jiang C."/>
            <person name="Yuan D."/>
            <person name="Miao W."/>
        </authorList>
    </citation>
    <scope>NUCLEOTIDE SEQUENCE [LARGE SCALE GENOMIC DNA]</scope>
    <source>
        <strain evidence="8">36N120E</strain>
    </source>
</reference>
<dbReference type="Gene3D" id="3.90.1750.10">
    <property type="entry name" value="Hect, E3 ligase catalytic domains"/>
    <property type="match status" value="1"/>
</dbReference>
<evidence type="ECO:0000256" key="1">
    <source>
        <dbReference type="ARBA" id="ARBA00000885"/>
    </source>
</evidence>
<dbReference type="OrthoDB" id="311983at2759"/>
<gene>
    <name evidence="8" type="ORF">PPERSA_04908</name>
</gene>
<keyword evidence="4" id="KW-0808">Transferase</keyword>
<dbReference type="AlphaFoldDB" id="A0A0V0QJ85"/>
<comment type="caution">
    <text evidence="8">The sequence shown here is derived from an EMBL/GenBank/DDBJ whole genome shotgun (WGS) entry which is preliminary data.</text>
</comment>
<dbReference type="PROSITE" id="PS50237">
    <property type="entry name" value="HECT"/>
    <property type="match status" value="1"/>
</dbReference>
<dbReference type="PANTHER" id="PTHR11254">
    <property type="entry name" value="HECT DOMAIN UBIQUITIN-PROTEIN LIGASE"/>
    <property type="match status" value="1"/>
</dbReference>
<comment type="pathway">
    <text evidence="2">Protein modification; protein ubiquitination.</text>
</comment>
<dbReference type="PANTHER" id="PTHR11254:SF67">
    <property type="entry name" value="E3 UBIQUITIN-PROTEIN LIGASE HUWE1"/>
    <property type="match status" value="1"/>
</dbReference>
<comment type="catalytic activity">
    <reaction evidence="1">
        <text>S-ubiquitinyl-[E2 ubiquitin-conjugating enzyme]-L-cysteine + [acceptor protein]-L-lysine = [E2 ubiquitin-conjugating enzyme]-L-cysteine + N(6)-ubiquitinyl-[acceptor protein]-L-lysine.</text>
        <dbReference type="EC" id="2.3.2.26"/>
    </reaction>
</comment>
<evidence type="ECO:0000313" key="9">
    <source>
        <dbReference type="Proteomes" id="UP000054937"/>
    </source>
</evidence>
<protein>
    <recommendedName>
        <fullName evidence="3">HECT-type E3 ubiquitin transferase</fullName>
        <ecNumber evidence="3">2.3.2.26</ecNumber>
    </recommendedName>
</protein>